<protein>
    <recommendedName>
        <fullName evidence="1">F-box domain-containing protein</fullName>
    </recommendedName>
</protein>
<name>A0A284RSX3_ARMOS</name>
<dbReference type="Gene3D" id="1.20.1280.50">
    <property type="match status" value="1"/>
</dbReference>
<evidence type="ECO:0000313" key="3">
    <source>
        <dbReference type="Proteomes" id="UP000219338"/>
    </source>
</evidence>
<feature type="domain" description="F-box" evidence="1">
    <location>
        <begin position="65"/>
        <end position="114"/>
    </location>
</feature>
<dbReference type="AlphaFoldDB" id="A0A284RSX3"/>
<evidence type="ECO:0000259" key="1">
    <source>
        <dbReference type="Pfam" id="PF12937"/>
    </source>
</evidence>
<evidence type="ECO:0000313" key="2">
    <source>
        <dbReference type="EMBL" id="SJL11840.1"/>
    </source>
</evidence>
<sequence length="516" mass="59026">MSGCLRVPHLLRILHMEGYQQNPAELEPLNVESPFEGVSYRDWRAALESRWNDARPDTFEVFPMPDLPYDVLGEIFEQVALDSDNPYALIHTASVCSSWRSVTFSHPQLWGYIHLYGRYTGRFHYQEHLLDLYLQRSNDCGLSITMDFAFRRPRPAILARLRSQAHRWVEVFISYLPPSDIFDLLAPLPSDVSLERLCTLTGLSLNMLDFQFYNIQRSRERFPMDILSTASCLRTLHAEIFEPDLFVNAPKRWDMPEGHILSSVRDLVVVPGRQPPSRASEMPPKCWATAVSPGPASCDFPVLTLCVSGYSSKHAITDAVHDLTLPLLRHLFIVYIGIRGRYAVKPGPLVPLIEHCSNSIETFVLDKVPMATRHVLGLLSPLHHLHSLTIHEIDPLSSTTRRGFPINHQLFEELLRDSFLPSLISIDLDWHSSENASMYELLLTQVVQSRGLQRIGQSTHIGRRGWWYSFGNDFVPYFETLPMDLLEEESDPEELPPDEVATELLRTGIEAWINFD</sequence>
<dbReference type="Proteomes" id="UP000219338">
    <property type="component" value="Unassembled WGS sequence"/>
</dbReference>
<dbReference type="InterPro" id="IPR001810">
    <property type="entry name" value="F-box_dom"/>
</dbReference>
<dbReference type="EMBL" id="FUEG01000015">
    <property type="protein sequence ID" value="SJL11840.1"/>
    <property type="molecule type" value="Genomic_DNA"/>
</dbReference>
<dbReference type="Pfam" id="PF12937">
    <property type="entry name" value="F-box-like"/>
    <property type="match status" value="1"/>
</dbReference>
<reference evidence="3" key="1">
    <citation type="journal article" date="2017" name="Nat. Ecol. Evol.">
        <title>Genome expansion and lineage-specific genetic innovations in the forest pathogenic fungi Armillaria.</title>
        <authorList>
            <person name="Sipos G."/>
            <person name="Prasanna A.N."/>
            <person name="Walter M.C."/>
            <person name="O'Connor E."/>
            <person name="Balint B."/>
            <person name="Krizsan K."/>
            <person name="Kiss B."/>
            <person name="Hess J."/>
            <person name="Varga T."/>
            <person name="Slot J."/>
            <person name="Riley R."/>
            <person name="Boka B."/>
            <person name="Rigling D."/>
            <person name="Barry K."/>
            <person name="Lee J."/>
            <person name="Mihaltcheva S."/>
            <person name="LaButti K."/>
            <person name="Lipzen A."/>
            <person name="Waldron R."/>
            <person name="Moloney N.M."/>
            <person name="Sperisen C."/>
            <person name="Kredics L."/>
            <person name="Vagvoelgyi C."/>
            <person name="Patrignani A."/>
            <person name="Fitzpatrick D."/>
            <person name="Nagy I."/>
            <person name="Doyle S."/>
            <person name="Anderson J.B."/>
            <person name="Grigoriev I.V."/>
            <person name="Gueldener U."/>
            <person name="Muensterkoetter M."/>
            <person name="Nagy L.G."/>
        </authorList>
    </citation>
    <scope>NUCLEOTIDE SEQUENCE [LARGE SCALE GENOMIC DNA]</scope>
    <source>
        <strain evidence="3">C18/9</strain>
    </source>
</reference>
<accession>A0A284RSX3</accession>
<dbReference type="OrthoDB" id="3006499at2759"/>
<dbReference type="InterPro" id="IPR036047">
    <property type="entry name" value="F-box-like_dom_sf"/>
</dbReference>
<proteinExistence type="predicted"/>
<gene>
    <name evidence="2" type="ORF">ARMOST_15251</name>
</gene>
<dbReference type="SUPFAM" id="SSF81383">
    <property type="entry name" value="F-box domain"/>
    <property type="match status" value="1"/>
</dbReference>
<keyword evidence="3" id="KW-1185">Reference proteome</keyword>
<organism evidence="2 3">
    <name type="scientific">Armillaria ostoyae</name>
    <name type="common">Armillaria root rot fungus</name>
    <dbReference type="NCBI Taxonomy" id="47428"/>
    <lineage>
        <taxon>Eukaryota</taxon>
        <taxon>Fungi</taxon>
        <taxon>Dikarya</taxon>
        <taxon>Basidiomycota</taxon>
        <taxon>Agaricomycotina</taxon>
        <taxon>Agaricomycetes</taxon>
        <taxon>Agaricomycetidae</taxon>
        <taxon>Agaricales</taxon>
        <taxon>Marasmiineae</taxon>
        <taxon>Physalacriaceae</taxon>
        <taxon>Armillaria</taxon>
    </lineage>
</organism>